<sequence>MSRVVLVNDDRTHDAAREDAEQRNTGVDLLTTFIGEYMLPWGPMRSLLAAQHLTYDWLTSVRATVVDVSADVCAHGKPLLQTRLDCFFPKYINGPLVDTALIQQYADAKTFLELRGQNLDLPLCEVCAGFVLESRMGMTVESGNLLSKDQDQWSRWHHLCMRYGMLLSVLPGTGLNYYETFEDRAGNQYHYPPKTQSYPLQQHLIFATSHKMRKTKWKHMPPYRYHSMFWIFKFLHELLWKHYSAMDRIQTKHAKNIGQWAQRQARRMQDETTGQPHAVFDTLSPLAQHLVKVDEFIQLMKRRLLWLAKEASNKHIFGFTDLRTEDLNLDALVVEWAHVVGYFLPKTRWLKQAQPVLPSYGG</sequence>
<accession>A0ABP0PLJ4</accession>
<gene>
    <name evidence="1" type="ORF">SCF082_LOCUS36982</name>
</gene>
<evidence type="ECO:0000313" key="2">
    <source>
        <dbReference type="Proteomes" id="UP001642464"/>
    </source>
</evidence>
<reference evidence="1 2" key="1">
    <citation type="submission" date="2024-02" db="EMBL/GenBank/DDBJ databases">
        <authorList>
            <person name="Chen Y."/>
            <person name="Shah S."/>
            <person name="Dougan E. K."/>
            <person name="Thang M."/>
            <person name="Chan C."/>
        </authorList>
    </citation>
    <scope>NUCLEOTIDE SEQUENCE [LARGE SCALE GENOMIC DNA]</scope>
</reference>
<protein>
    <submittedName>
        <fullName evidence="1">Uncharacterized protein</fullName>
    </submittedName>
</protein>
<name>A0ABP0PLJ4_9DINO</name>
<proteinExistence type="predicted"/>
<dbReference type="EMBL" id="CAXAMM010037269">
    <property type="protein sequence ID" value="CAK9076901.1"/>
    <property type="molecule type" value="Genomic_DNA"/>
</dbReference>
<comment type="caution">
    <text evidence="1">The sequence shown here is derived from an EMBL/GenBank/DDBJ whole genome shotgun (WGS) entry which is preliminary data.</text>
</comment>
<keyword evidence="2" id="KW-1185">Reference proteome</keyword>
<dbReference type="Proteomes" id="UP001642464">
    <property type="component" value="Unassembled WGS sequence"/>
</dbReference>
<evidence type="ECO:0000313" key="1">
    <source>
        <dbReference type="EMBL" id="CAK9076901.1"/>
    </source>
</evidence>
<organism evidence="1 2">
    <name type="scientific">Durusdinium trenchii</name>
    <dbReference type="NCBI Taxonomy" id="1381693"/>
    <lineage>
        <taxon>Eukaryota</taxon>
        <taxon>Sar</taxon>
        <taxon>Alveolata</taxon>
        <taxon>Dinophyceae</taxon>
        <taxon>Suessiales</taxon>
        <taxon>Symbiodiniaceae</taxon>
        <taxon>Durusdinium</taxon>
    </lineage>
</organism>